<feature type="transmembrane region" description="Helical" evidence="9">
    <location>
        <begin position="978"/>
        <end position="999"/>
    </location>
</feature>
<feature type="transmembrane region" description="Helical" evidence="9">
    <location>
        <begin position="1005"/>
        <end position="1032"/>
    </location>
</feature>
<feature type="transmembrane region" description="Helical" evidence="9">
    <location>
        <begin position="12"/>
        <end position="35"/>
    </location>
</feature>
<accession>A0ABW4K7T0</accession>
<comment type="similarity">
    <text evidence="2 9">Belongs to the resistance-nodulation-cell division (RND) (TC 2.A.6) family.</text>
</comment>
<evidence type="ECO:0000256" key="10">
    <source>
        <dbReference type="SAM" id="MobiDB-lite"/>
    </source>
</evidence>
<dbReference type="EMBL" id="JBHUER010000005">
    <property type="protein sequence ID" value="MFD1703133.1"/>
    <property type="molecule type" value="Genomic_DNA"/>
</dbReference>
<evidence type="ECO:0000256" key="6">
    <source>
        <dbReference type="ARBA" id="ARBA00022692"/>
    </source>
</evidence>
<gene>
    <name evidence="11" type="ORF">ACFSCV_08960</name>
</gene>
<keyword evidence="5 9" id="KW-0997">Cell inner membrane</keyword>
<feature type="compositionally biased region" description="Basic and acidic residues" evidence="10">
    <location>
        <begin position="1044"/>
        <end position="1059"/>
    </location>
</feature>
<sequence>MGIGHFFVDRPIFASVISIVLMIVGGVALVSLPIAQYPEIAPPTISVTAQYPGANAETIAETVAAPLEQQINGVEGMIYMNSLATGDGRLQLTVTFQPGVNQDIAQVQVQNRVSQADPRLPEAVRRNGVQVNKRSSDFLMVVNLISPDKSLDTVYMSNYASVNVIDALKRIEGVGDITIFGERELSLRVWLDPNRLAAYGLAAGDVVSAISEQNVQVSGGSLGAPPSPPGTASQITVTTQGRFQNPEQFKQIIVRATSDGRLLRVGDVARVELAARTYSSNSYLGADPTVGMGIFQRPGTNATEAAEQIKATMETLKASFPSGLEYRTEYNPTEFIEESITAVEHTIYEAVALVVLVVFIFLQSWRAAIIPVAAIPVSLIATFAVMSAFGFSLNMLTLFGLILAIGIVVDDAIVVVENVERNMALGKTPREAAHVTMDEVGTAVIAIALVLCAVFVPTAFIPGISGIFYQQFALTIAASTVLSALVSLTLSPALCAILLRPHQHGGKRGLGQRAADLFNRNFDRGAHGYSRSVGWMVGHKSIFLLIYVGLIGGAVYMFSAVPRGFIPQADQGYAILIAQLPEGANLQRTDEVARRAADIVRQVPGVKNAVTIAGFSGATFSAASNAATSFIIFDPFNERTKHGASHTAPAILAEAQKRLFAIEEAFVLAILPPTVRGIGQGGGWKMYVQDRTNLGFVPLEASVNELIAKANASGQVTRVFTSFNTRAPQVYLDIDRVKAQQLNVPVQSIFDALQTLLGTAYVNDFTALGRTFQVNAQADAQFRVKLSDVYQFKVRSTNGALVPLGTLITERNQTGPYTVERQNIYNAIAVQGDAAPGVSTGQAIALMERLAAETLPPGAQFEWVDLAYQEKLAGNTAVFVFALAILFVFLFLSAQYESWALPLAIILITPLSLLAALIGVWLKGSDNNILTQIGFIVLIGLAAKNAILIVEFARQREEEGESIVQAAIDACKDRLRPIIMTSLAFSLGVVPLAFATGAASELRQAIGVAVLAGMVGVTILGLFLTPVFYVTIRSLVSRFRKEKPKSASDKPGGDSHKPDGGAPGAGQPPAPHPA</sequence>
<feature type="transmembrane region" description="Helical" evidence="9">
    <location>
        <begin position="440"/>
        <end position="460"/>
    </location>
</feature>
<evidence type="ECO:0000256" key="8">
    <source>
        <dbReference type="ARBA" id="ARBA00023136"/>
    </source>
</evidence>
<dbReference type="InterPro" id="IPR027463">
    <property type="entry name" value="AcrB_DN_DC_subdom"/>
</dbReference>
<dbReference type="PRINTS" id="PR00702">
    <property type="entry name" value="ACRIFLAVINRP"/>
</dbReference>
<evidence type="ECO:0000313" key="11">
    <source>
        <dbReference type="EMBL" id="MFD1703133.1"/>
    </source>
</evidence>
<comment type="caution">
    <text evidence="11">The sequence shown here is derived from an EMBL/GenBank/DDBJ whole genome shotgun (WGS) entry which is preliminary data.</text>
</comment>
<feature type="region of interest" description="Disordered" evidence="10">
    <location>
        <begin position="1039"/>
        <end position="1074"/>
    </location>
</feature>
<dbReference type="SUPFAM" id="SSF82866">
    <property type="entry name" value="Multidrug efflux transporter AcrB transmembrane domain"/>
    <property type="match status" value="2"/>
</dbReference>
<keyword evidence="7 9" id="KW-1133">Transmembrane helix</keyword>
<keyword evidence="4" id="KW-1003">Cell membrane</keyword>
<dbReference type="Gene3D" id="3.30.70.1440">
    <property type="entry name" value="Multidrug efflux transporter AcrB pore domain"/>
    <property type="match status" value="1"/>
</dbReference>
<keyword evidence="3 9" id="KW-0813">Transport</keyword>
<dbReference type="NCBIfam" id="TIGR00915">
    <property type="entry name" value="2A0602"/>
    <property type="match status" value="1"/>
</dbReference>
<feature type="transmembrane region" description="Helical" evidence="9">
    <location>
        <begin position="541"/>
        <end position="561"/>
    </location>
</feature>
<dbReference type="RefSeq" id="WP_378799065.1">
    <property type="nucleotide sequence ID" value="NZ_JBHUER010000005.1"/>
</dbReference>
<feature type="transmembrane region" description="Helical" evidence="9">
    <location>
        <begin position="395"/>
        <end position="419"/>
    </location>
</feature>
<evidence type="ECO:0000256" key="1">
    <source>
        <dbReference type="ARBA" id="ARBA00004429"/>
    </source>
</evidence>
<evidence type="ECO:0000256" key="3">
    <source>
        <dbReference type="ARBA" id="ARBA00022448"/>
    </source>
</evidence>
<feature type="transmembrane region" description="Helical" evidence="9">
    <location>
        <begin position="899"/>
        <end position="921"/>
    </location>
</feature>
<dbReference type="SUPFAM" id="SSF82714">
    <property type="entry name" value="Multidrug efflux transporter AcrB TolC docking domain, DN and DC subdomains"/>
    <property type="match status" value="2"/>
</dbReference>
<dbReference type="Gene3D" id="1.20.1640.10">
    <property type="entry name" value="Multidrug efflux transporter AcrB transmembrane domain"/>
    <property type="match status" value="2"/>
</dbReference>
<dbReference type="InterPro" id="IPR004764">
    <property type="entry name" value="MdtF-like"/>
</dbReference>
<comment type="subcellular location">
    <subcellularLocation>
        <location evidence="1 9">Cell inner membrane</location>
        <topology evidence="1 9">Multi-pass membrane protein</topology>
    </subcellularLocation>
</comment>
<feature type="transmembrane region" description="Helical" evidence="9">
    <location>
        <begin position="369"/>
        <end position="389"/>
    </location>
</feature>
<feature type="transmembrane region" description="Helical" evidence="9">
    <location>
        <begin position="933"/>
        <end position="953"/>
    </location>
</feature>
<evidence type="ECO:0000256" key="7">
    <source>
        <dbReference type="ARBA" id="ARBA00022989"/>
    </source>
</evidence>
<name>A0ABW4K7T0_9HYPH</name>
<evidence type="ECO:0000313" key="12">
    <source>
        <dbReference type="Proteomes" id="UP001597308"/>
    </source>
</evidence>
<dbReference type="Proteomes" id="UP001597308">
    <property type="component" value="Unassembled WGS sequence"/>
</dbReference>
<dbReference type="Pfam" id="PF00873">
    <property type="entry name" value="ACR_tran"/>
    <property type="match status" value="1"/>
</dbReference>
<dbReference type="PANTHER" id="PTHR32063">
    <property type="match status" value="1"/>
</dbReference>
<dbReference type="NCBIfam" id="NF000282">
    <property type="entry name" value="RND_permease_1"/>
    <property type="match status" value="1"/>
</dbReference>
<evidence type="ECO:0000256" key="9">
    <source>
        <dbReference type="RuleBase" id="RU364070"/>
    </source>
</evidence>
<reference evidence="12" key="1">
    <citation type="journal article" date="2019" name="Int. J. Syst. Evol. Microbiol.">
        <title>The Global Catalogue of Microorganisms (GCM) 10K type strain sequencing project: providing services to taxonomists for standard genome sequencing and annotation.</title>
        <authorList>
            <consortium name="The Broad Institute Genomics Platform"/>
            <consortium name="The Broad Institute Genome Sequencing Center for Infectious Disease"/>
            <person name="Wu L."/>
            <person name="Ma J."/>
        </authorList>
    </citation>
    <scope>NUCLEOTIDE SEQUENCE [LARGE SCALE GENOMIC DNA]</scope>
    <source>
        <strain evidence="12">KCTC 23707</strain>
    </source>
</reference>
<keyword evidence="8 9" id="KW-0472">Membrane</keyword>
<evidence type="ECO:0000256" key="2">
    <source>
        <dbReference type="ARBA" id="ARBA00010942"/>
    </source>
</evidence>
<keyword evidence="6 9" id="KW-0812">Transmembrane</keyword>
<dbReference type="Gene3D" id="3.30.70.1320">
    <property type="entry name" value="Multidrug efflux transporter AcrB pore domain like"/>
    <property type="match status" value="1"/>
</dbReference>
<evidence type="ECO:0000256" key="5">
    <source>
        <dbReference type="ARBA" id="ARBA00022519"/>
    </source>
</evidence>
<feature type="transmembrane region" description="Helical" evidence="9">
    <location>
        <begin position="345"/>
        <end position="362"/>
    </location>
</feature>
<evidence type="ECO:0000256" key="4">
    <source>
        <dbReference type="ARBA" id="ARBA00022475"/>
    </source>
</evidence>
<feature type="transmembrane region" description="Helical" evidence="9">
    <location>
        <begin position="472"/>
        <end position="499"/>
    </location>
</feature>
<protein>
    <recommendedName>
        <fullName evidence="9">Efflux pump membrane transporter</fullName>
    </recommendedName>
</protein>
<dbReference type="Gene3D" id="3.30.70.1430">
    <property type="entry name" value="Multidrug efflux transporter AcrB pore domain"/>
    <property type="match status" value="2"/>
</dbReference>
<feature type="transmembrane region" description="Helical" evidence="9">
    <location>
        <begin position="872"/>
        <end position="892"/>
    </location>
</feature>
<keyword evidence="12" id="KW-1185">Reference proteome</keyword>
<dbReference type="PANTHER" id="PTHR32063:SF11">
    <property type="entry name" value="CATION OR DRUG EFFLUX SYSTEM PROTEIN"/>
    <property type="match status" value="1"/>
</dbReference>
<dbReference type="InterPro" id="IPR001036">
    <property type="entry name" value="Acrflvin-R"/>
</dbReference>
<dbReference type="Gene3D" id="3.30.2090.10">
    <property type="entry name" value="Multidrug efflux transporter AcrB TolC docking domain, DN and DC subdomains"/>
    <property type="match status" value="2"/>
</dbReference>
<proteinExistence type="inferred from homology"/>
<organism evidence="11 12">
    <name type="scientific">Methylopila henanensis</name>
    <dbReference type="NCBI Taxonomy" id="873516"/>
    <lineage>
        <taxon>Bacteria</taxon>
        <taxon>Pseudomonadati</taxon>
        <taxon>Pseudomonadota</taxon>
        <taxon>Alphaproteobacteria</taxon>
        <taxon>Hyphomicrobiales</taxon>
        <taxon>Methylopilaceae</taxon>
        <taxon>Methylopila</taxon>
    </lineage>
</organism>
<dbReference type="SUPFAM" id="SSF82693">
    <property type="entry name" value="Multidrug efflux transporter AcrB pore domain, PN1, PN2, PC1 and PC2 subdomains"/>
    <property type="match status" value="4"/>
</dbReference>